<dbReference type="GO" id="GO:0008017">
    <property type="term" value="F:microtubule binding"/>
    <property type="evidence" value="ECO:0007669"/>
    <property type="project" value="InterPro"/>
</dbReference>
<dbReference type="Pfam" id="PF00225">
    <property type="entry name" value="Kinesin"/>
    <property type="match status" value="1"/>
</dbReference>
<evidence type="ECO:0000256" key="7">
    <source>
        <dbReference type="ARBA" id="ARBA00023212"/>
    </source>
</evidence>
<keyword evidence="14" id="KW-1185">Reference proteome</keyword>
<dbReference type="SMART" id="SM00129">
    <property type="entry name" value="KISc"/>
    <property type="match status" value="1"/>
</dbReference>
<keyword evidence="7" id="KW-0963">Cytoplasm</keyword>
<dbReference type="InterPro" id="IPR036961">
    <property type="entry name" value="Kinesin_motor_dom_sf"/>
</dbReference>
<evidence type="ECO:0000256" key="10">
    <source>
        <dbReference type="SAM" id="MobiDB-lite"/>
    </source>
</evidence>
<dbReference type="STRING" id="74873.A0A084VAC0"/>
<dbReference type="EMBL" id="KE524109">
    <property type="protein sequence ID" value="KFB34914.1"/>
    <property type="molecule type" value="Genomic_DNA"/>
</dbReference>
<dbReference type="OMA" id="FRENDTQ"/>
<name>A0A084VAC0_ANOSI</name>
<feature type="region of interest" description="Disordered" evidence="10">
    <location>
        <begin position="772"/>
        <end position="838"/>
    </location>
</feature>
<dbReference type="Proteomes" id="UP000030765">
    <property type="component" value="Unassembled WGS sequence"/>
</dbReference>
<evidence type="ECO:0000256" key="9">
    <source>
        <dbReference type="SAM" id="Coils"/>
    </source>
</evidence>
<dbReference type="EMBL" id="ATLV01003058">
    <property type="status" value="NOT_ANNOTATED_CDS"/>
    <property type="molecule type" value="Genomic_DNA"/>
</dbReference>
<reference evidence="13" key="2">
    <citation type="submission" date="2020-05" db="UniProtKB">
        <authorList>
            <consortium name="EnsemblMetazoa"/>
        </authorList>
    </citation>
    <scope>IDENTIFICATION</scope>
</reference>
<dbReference type="VEuPathDB" id="VectorBase:ASIC000598"/>
<keyword evidence="2" id="KW-0493">Microtubule</keyword>
<keyword evidence="6 8" id="KW-0505">Motor protein</keyword>
<dbReference type="AlphaFoldDB" id="A0A084VAC0"/>
<accession>A0A084VAC0</accession>
<evidence type="ECO:0000256" key="8">
    <source>
        <dbReference type="PROSITE-ProRule" id="PRU00283"/>
    </source>
</evidence>
<evidence type="ECO:0000259" key="11">
    <source>
        <dbReference type="PROSITE" id="PS50067"/>
    </source>
</evidence>
<evidence type="ECO:0000313" key="12">
    <source>
        <dbReference type="EMBL" id="KFB34914.1"/>
    </source>
</evidence>
<feature type="domain" description="Kinesin motor" evidence="11">
    <location>
        <begin position="66"/>
        <end position="427"/>
    </location>
</feature>
<proteinExistence type="inferred from homology"/>
<feature type="compositionally biased region" description="Polar residues" evidence="10">
    <location>
        <begin position="827"/>
        <end position="838"/>
    </location>
</feature>
<protein>
    <submittedName>
        <fullName evidence="12 13">Kinesin heavy chain</fullName>
    </submittedName>
</protein>
<feature type="compositionally biased region" description="Polar residues" evidence="10">
    <location>
        <begin position="1"/>
        <end position="16"/>
    </location>
</feature>
<feature type="compositionally biased region" description="Low complexity" evidence="10">
    <location>
        <begin position="772"/>
        <end position="788"/>
    </location>
</feature>
<feature type="compositionally biased region" description="Low complexity" evidence="10">
    <location>
        <begin position="169"/>
        <end position="185"/>
    </location>
</feature>
<dbReference type="EnsemblMetazoa" id="ASIC000598-RA">
    <property type="protein sequence ID" value="ASIC000598-PA"/>
    <property type="gene ID" value="ASIC000598"/>
</dbReference>
<evidence type="ECO:0000256" key="3">
    <source>
        <dbReference type="ARBA" id="ARBA00022741"/>
    </source>
</evidence>
<comment type="similarity">
    <text evidence="8">Belongs to the TRAFAC class myosin-kinesin ATPase superfamily. Kinesin family.</text>
</comment>
<dbReference type="InterPro" id="IPR027640">
    <property type="entry name" value="Kinesin-like_fam"/>
</dbReference>
<evidence type="ECO:0000256" key="1">
    <source>
        <dbReference type="ARBA" id="ARBA00004245"/>
    </source>
</evidence>
<dbReference type="PANTHER" id="PTHR47968">
    <property type="entry name" value="CENTROMERE PROTEIN E"/>
    <property type="match status" value="1"/>
</dbReference>
<dbReference type="OrthoDB" id="3176171at2759"/>
<dbReference type="Gene3D" id="3.40.850.10">
    <property type="entry name" value="Kinesin motor domain"/>
    <property type="match status" value="1"/>
</dbReference>
<evidence type="ECO:0000256" key="6">
    <source>
        <dbReference type="ARBA" id="ARBA00023175"/>
    </source>
</evidence>
<dbReference type="SUPFAM" id="SSF52540">
    <property type="entry name" value="P-loop containing nucleoside triphosphate hydrolases"/>
    <property type="match status" value="1"/>
</dbReference>
<keyword evidence="4 8" id="KW-0067">ATP-binding</keyword>
<evidence type="ECO:0000313" key="14">
    <source>
        <dbReference type="Proteomes" id="UP000030765"/>
    </source>
</evidence>
<evidence type="ECO:0000256" key="4">
    <source>
        <dbReference type="ARBA" id="ARBA00022840"/>
    </source>
</evidence>
<gene>
    <name evidence="12" type="ORF">ZHAS_00000598</name>
</gene>
<dbReference type="GO" id="GO:0003777">
    <property type="term" value="F:microtubule motor activity"/>
    <property type="evidence" value="ECO:0007669"/>
    <property type="project" value="InterPro"/>
</dbReference>
<keyword evidence="5 9" id="KW-0175">Coiled coil</keyword>
<evidence type="ECO:0000313" key="13">
    <source>
        <dbReference type="EnsemblMetazoa" id="ASIC000598-PA"/>
    </source>
</evidence>
<feature type="region of interest" description="Disordered" evidence="10">
    <location>
        <begin position="1"/>
        <end position="101"/>
    </location>
</feature>
<reference evidence="12 14" key="1">
    <citation type="journal article" date="2014" name="BMC Genomics">
        <title>Genome sequence of Anopheles sinensis provides insight into genetics basis of mosquito competence for malaria parasites.</title>
        <authorList>
            <person name="Zhou D."/>
            <person name="Zhang D."/>
            <person name="Ding G."/>
            <person name="Shi L."/>
            <person name="Hou Q."/>
            <person name="Ye Y."/>
            <person name="Xu Y."/>
            <person name="Zhou H."/>
            <person name="Xiong C."/>
            <person name="Li S."/>
            <person name="Yu J."/>
            <person name="Hong S."/>
            <person name="Yu X."/>
            <person name="Zou P."/>
            <person name="Chen C."/>
            <person name="Chang X."/>
            <person name="Wang W."/>
            <person name="Lv Y."/>
            <person name="Sun Y."/>
            <person name="Ma L."/>
            <person name="Shen B."/>
            <person name="Zhu C."/>
        </authorList>
    </citation>
    <scope>NUCLEOTIDE SEQUENCE [LARGE SCALE GENOMIC DNA]</scope>
</reference>
<dbReference type="GO" id="GO:0005524">
    <property type="term" value="F:ATP binding"/>
    <property type="evidence" value="ECO:0007669"/>
    <property type="project" value="UniProtKB-UniRule"/>
</dbReference>
<keyword evidence="3 8" id="KW-0547">Nucleotide-binding</keyword>
<sequence length="838" mass="91912">MSRTPNNASGTPTGVSSVRPPNGAASLPTRGMPTGSPSVRAGLASSSGTPPTSNTLPGASSGLEERLMVTVRVRPLSDSGEPNCIQAQPNRSRSLLFDDGSRNKPKKYNYDCVFGEASTQEEVYAIAVAPLVQDVLNGYNAAVFAYGATGSGKTHTMLGPNVKRPPPGTGLSSPSSDSPGSDTPGSAGGQLPGAGGPGSTPSNMVQPSSGLMIRAVADIFNFIEQQPIGADSFTISLSYLEIYNELIRDLLNPGGPLELREDHRGNQSVAGLSEVTTASRAEVVQLLLKGNRARTVEPTAANQTSSRSHALLSITVQHQTAAGTRQGRLFMTDLAGSERARKTKNRGKRLQEGAHINRSLLALGNCINALAGGARYVNFRDSKLTRLLKEALSGRCKTVMIAHVAPEAKHRDETKNTLVYADRANHITTRLQEPTILEVEAARDALPMAHYQNLVAELREEVDRLKMKMLTERPRSGAALQRQQQQQQQLQQELDRHQEELPSNEELVKKAELKFLREQIVQTFKQQMKLRRRLLEADSHLLGLELDAERQHMVISHWQSRQGKLYDRLDEEMEDGSDSEGSSALRSAWSELASIEKEVKRYRQIRATTEHELEECRKRGVALEDELPERISSDEERELLSLLCRVHELEADKVSLQAERMARQAELRRRDLQLLRAERQRRLCEDIISTQRRIIEGKDKRAHFCSEPTPCFKPAPAEGKVELPEDLRELYALYQQEIHASTYTASTHTASTGGPRGVTLYDTKLPPIFGSERGIYSAGSSSSGSEWSPPSPLPPVDSEGNTVNPDRAMGPPVGPRLPSINRLRDSYGSTQSSASSDE</sequence>
<dbReference type="InterPro" id="IPR027417">
    <property type="entry name" value="P-loop_NTPase"/>
</dbReference>
<organism evidence="12">
    <name type="scientific">Anopheles sinensis</name>
    <name type="common">Mosquito</name>
    <dbReference type="NCBI Taxonomy" id="74873"/>
    <lineage>
        <taxon>Eukaryota</taxon>
        <taxon>Metazoa</taxon>
        <taxon>Ecdysozoa</taxon>
        <taxon>Arthropoda</taxon>
        <taxon>Hexapoda</taxon>
        <taxon>Insecta</taxon>
        <taxon>Pterygota</taxon>
        <taxon>Neoptera</taxon>
        <taxon>Endopterygota</taxon>
        <taxon>Diptera</taxon>
        <taxon>Nematocera</taxon>
        <taxon>Culicoidea</taxon>
        <taxon>Culicidae</taxon>
        <taxon>Anophelinae</taxon>
        <taxon>Anopheles</taxon>
    </lineage>
</organism>
<dbReference type="GO" id="GO:0005874">
    <property type="term" value="C:microtubule"/>
    <property type="evidence" value="ECO:0007669"/>
    <property type="project" value="UniProtKB-KW"/>
</dbReference>
<feature type="region of interest" description="Disordered" evidence="10">
    <location>
        <begin position="154"/>
        <end position="206"/>
    </location>
</feature>
<dbReference type="VEuPathDB" id="VectorBase:ASIS018351"/>
<keyword evidence="7" id="KW-0206">Cytoskeleton</keyword>
<dbReference type="PRINTS" id="PR00380">
    <property type="entry name" value="KINESINHEAVY"/>
</dbReference>
<feature type="coiled-coil region" evidence="9">
    <location>
        <begin position="448"/>
        <end position="514"/>
    </location>
</feature>
<dbReference type="InterPro" id="IPR001752">
    <property type="entry name" value="Kinesin_motor_dom"/>
</dbReference>
<feature type="coiled-coil region" evidence="9">
    <location>
        <begin position="592"/>
        <end position="659"/>
    </location>
</feature>
<evidence type="ECO:0000256" key="2">
    <source>
        <dbReference type="ARBA" id="ARBA00022701"/>
    </source>
</evidence>
<dbReference type="PANTHER" id="PTHR47968:SF13">
    <property type="entry name" value="KINESIN-LIKE PROTEIN KIF19 ISOFORM X1"/>
    <property type="match status" value="1"/>
</dbReference>
<feature type="compositionally biased region" description="Polar residues" evidence="10">
    <location>
        <begin position="44"/>
        <end position="58"/>
    </location>
</feature>
<evidence type="ECO:0000256" key="5">
    <source>
        <dbReference type="ARBA" id="ARBA00023054"/>
    </source>
</evidence>
<feature type="binding site" evidence="8">
    <location>
        <begin position="147"/>
        <end position="154"/>
    </location>
    <ligand>
        <name>ATP</name>
        <dbReference type="ChEBI" id="CHEBI:30616"/>
    </ligand>
</feature>
<feature type="compositionally biased region" description="Gly residues" evidence="10">
    <location>
        <begin position="186"/>
        <end position="198"/>
    </location>
</feature>
<dbReference type="GO" id="GO:0007018">
    <property type="term" value="P:microtubule-based movement"/>
    <property type="evidence" value="ECO:0007669"/>
    <property type="project" value="InterPro"/>
</dbReference>
<comment type="subcellular location">
    <subcellularLocation>
        <location evidence="1">Cytoplasm</location>
        <location evidence="1">Cytoskeleton</location>
    </subcellularLocation>
</comment>
<dbReference type="PROSITE" id="PS50067">
    <property type="entry name" value="KINESIN_MOTOR_2"/>
    <property type="match status" value="1"/>
</dbReference>